<evidence type="ECO:0000256" key="9">
    <source>
        <dbReference type="SAM" id="MobiDB-lite"/>
    </source>
</evidence>
<evidence type="ECO:0000256" key="3">
    <source>
        <dbReference type="ARBA" id="ARBA00005547"/>
    </source>
</evidence>
<dbReference type="AlphaFoldDB" id="A0A2P6MYZ3"/>
<dbReference type="FunCoup" id="A0A2P6MYZ3">
    <property type="interactions" value="747"/>
</dbReference>
<evidence type="ECO:0000313" key="13">
    <source>
        <dbReference type="Proteomes" id="UP000241769"/>
    </source>
</evidence>
<dbReference type="GO" id="GO:0005737">
    <property type="term" value="C:cytoplasm"/>
    <property type="evidence" value="ECO:0007669"/>
    <property type="project" value="UniProtKB-SubCell"/>
</dbReference>
<keyword evidence="4" id="KW-0963">Cytoplasm</keyword>
<keyword evidence="6" id="KW-0808">Transferase</keyword>
<dbReference type="FunFam" id="3.40.50.150:FF:000017">
    <property type="entry name" value="probable 18S rRNA (Guanine-N(7))-methyltransferase"/>
    <property type="match status" value="1"/>
</dbReference>
<dbReference type="Pfam" id="PF12589">
    <property type="entry name" value="WBS_methylT"/>
    <property type="match status" value="1"/>
</dbReference>
<gene>
    <name evidence="12" type="ORF">PROFUN_06197</name>
</gene>
<dbReference type="EMBL" id="MDYQ01000292">
    <property type="protein sequence ID" value="PRP76919.1"/>
    <property type="molecule type" value="Genomic_DNA"/>
</dbReference>
<comment type="subcellular location">
    <subcellularLocation>
        <location evidence="2">Cytoplasm</location>
    </subcellularLocation>
    <subcellularLocation>
        <location evidence="1">Nucleus</location>
    </subcellularLocation>
</comment>
<evidence type="ECO:0000256" key="2">
    <source>
        <dbReference type="ARBA" id="ARBA00004496"/>
    </source>
</evidence>
<sequence>MSRPEHDAPPEIFYGDDEARKYTSNSRMIEIQTQMSERALELLNLEFEGGSKMVLDIGCGSGLSGDEISRQGHYWVGLDISKSMLDVATEREVEGDLFLADMGDGMFFRAGMFDGAISVSALQWLCNADKSWHNPRTRLKKFFESLFAVLAKGARAVFQFYPENPAQMEMITSAAMRCGFTGGLVVDYPESTRAKKYFLVLFAGAPPEGYETPKAKGEESMEEDGGQTVGYSKERKSHDKKKGKRSSVKDRDWVIKKKESQRKKGKDVRPDTKYTARKRSGPKI</sequence>
<reference evidence="12 13" key="1">
    <citation type="journal article" date="2018" name="Genome Biol. Evol.">
        <title>Multiple Roots of Fruiting Body Formation in Amoebozoa.</title>
        <authorList>
            <person name="Hillmann F."/>
            <person name="Forbes G."/>
            <person name="Novohradska S."/>
            <person name="Ferling I."/>
            <person name="Riege K."/>
            <person name="Groth M."/>
            <person name="Westermann M."/>
            <person name="Marz M."/>
            <person name="Spaller T."/>
            <person name="Winckler T."/>
            <person name="Schaap P."/>
            <person name="Glockner G."/>
        </authorList>
    </citation>
    <scope>NUCLEOTIDE SEQUENCE [LARGE SCALE GENOMIC DNA]</scope>
    <source>
        <strain evidence="12 13">Jena</strain>
    </source>
</reference>
<dbReference type="InterPro" id="IPR039769">
    <property type="entry name" value="Bud23-like"/>
</dbReference>
<evidence type="ECO:0000256" key="8">
    <source>
        <dbReference type="ARBA" id="ARBA00023242"/>
    </source>
</evidence>
<feature type="domain" description="Methyltransferase" evidence="11">
    <location>
        <begin position="54"/>
        <end position="129"/>
    </location>
</feature>
<dbReference type="Gene3D" id="3.40.50.150">
    <property type="entry name" value="Vaccinia Virus protein VP39"/>
    <property type="match status" value="1"/>
</dbReference>
<feature type="domain" description="18S rRNA (guanine(1575)-N(7))-methyltransferase Bud23 C-terminal" evidence="10">
    <location>
        <begin position="201"/>
        <end position="280"/>
    </location>
</feature>
<dbReference type="GO" id="GO:0005730">
    <property type="term" value="C:nucleolus"/>
    <property type="evidence" value="ECO:0007669"/>
    <property type="project" value="TreeGrafter"/>
</dbReference>
<feature type="compositionally biased region" description="Basic residues" evidence="9">
    <location>
        <begin position="275"/>
        <end position="284"/>
    </location>
</feature>
<evidence type="ECO:0000256" key="5">
    <source>
        <dbReference type="ARBA" id="ARBA00022603"/>
    </source>
</evidence>
<comment type="similarity">
    <text evidence="3">Belongs to the class I-like SAM-binding methyltransferase superfamily. BUD23/WBSCR22 family.</text>
</comment>
<evidence type="ECO:0000259" key="11">
    <source>
        <dbReference type="Pfam" id="PF13649"/>
    </source>
</evidence>
<feature type="compositionally biased region" description="Basic and acidic residues" evidence="9">
    <location>
        <begin position="247"/>
        <end position="258"/>
    </location>
</feature>
<dbReference type="STRING" id="1890364.A0A2P6MYZ3"/>
<keyword evidence="13" id="KW-1185">Reference proteome</keyword>
<dbReference type="GO" id="GO:0070476">
    <property type="term" value="P:rRNA (guanine-N7)-methylation"/>
    <property type="evidence" value="ECO:0007669"/>
    <property type="project" value="InterPro"/>
</dbReference>
<comment type="caution">
    <text evidence="12">The sequence shown here is derived from an EMBL/GenBank/DDBJ whole genome shotgun (WGS) entry which is preliminary data.</text>
</comment>
<dbReference type="PANTHER" id="PTHR12734">
    <property type="entry name" value="METHYLTRANSFERASE-RELATED"/>
    <property type="match status" value="1"/>
</dbReference>
<keyword evidence="5" id="KW-0489">Methyltransferase</keyword>
<evidence type="ECO:0000259" key="10">
    <source>
        <dbReference type="Pfam" id="PF12589"/>
    </source>
</evidence>
<dbReference type="InterPro" id="IPR041698">
    <property type="entry name" value="Methyltransf_25"/>
</dbReference>
<evidence type="ECO:0000256" key="6">
    <source>
        <dbReference type="ARBA" id="ARBA00022679"/>
    </source>
</evidence>
<organism evidence="12 13">
    <name type="scientific">Planoprotostelium fungivorum</name>
    <dbReference type="NCBI Taxonomy" id="1890364"/>
    <lineage>
        <taxon>Eukaryota</taxon>
        <taxon>Amoebozoa</taxon>
        <taxon>Evosea</taxon>
        <taxon>Variosea</taxon>
        <taxon>Cavosteliida</taxon>
        <taxon>Cavosteliaceae</taxon>
        <taxon>Planoprotostelium</taxon>
    </lineage>
</organism>
<dbReference type="InParanoid" id="A0A2P6MYZ3"/>
<name>A0A2P6MYZ3_9EUKA</name>
<dbReference type="OrthoDB" id="2877at2759"/>
<dbReference type="InterPro" id="IPR029063">
    <property type="entry name" value="SAM-dependent_MTases_sf"/>
</dbReference>
<proteinExistence type="inferred from homology"/>
<dbReference type="SUPFAM" id="SSF53335">
    <property type="entry name" value="S-adenosyl-L-methionine-dependent methyltransferases"/>
    <property type="match status" value="1"/>
</dbReference>
<evidence type="ECO:0000256" key="7">
    <source>
        <dbReference type="ARBA" id="ARBA00022691"/>
    </source>
</evidence>
<evidence type="ECO:0000256" key="1">
    <source>
        <dbReference type="ARBA" id="ARBA00004123"/>
    </source>
</evidence>
<protein>
    <submittedName>
        <fullName evidence="12">Uncharacterized protein</fullName>
    </submittedName>
</protein>
<accession>A0A2P6MYZ3</accession>
<keyword evidence="7" id="KW-0949">S-adenosyl-L-methionine</keyword>
<dbReference type="CDD" id="cd02440">
    <property type="entry name" value="AdoMet_MTases"/>
    <property type="match status" value="1"/>
</dbReference>
<evidence type="ECO:0000313" key="12">
    <source>
        <dbReference type="EMBL" id="PRP76919.1"/>
    </source>
</evidence>
<dbReference type="Proteomes" id="UP000241769">
    <property type="component" value="Unassembled WGS sequence"/>
</dbReference>
<dbReference type="Pfam" id="PF13649">
    <property type="entry name" value="Methyltransf_25"/>
    <property type="match status" value="1"/>
</dbReference>
<evidence type="ECO:0000256" key="4">
    <source>
        <dbReference type="ARBA" id="ARBA00022490"/>
    </source>
</evidence>
<keyword evidence="8" id="KW-0539">Nucleus</keyword>
<feature type="region of interest" description="Disordered" evidence="9">
    <location>
        <begin position="210"/>
        <end position="284"/>
    </location>
</feature>
<dbReference type="PANTHER" id="PTHR12734:SF0">
    <property type="entry name" value="18S RRNA (GUANINE-N(7))-METHYLTRANSFERASE-RELATED"/>
    <property type="match status" value="1"/>
</dbReference>
<dbReference type="InterPro" id="IPR022238">
    <property type="entry name" value="Bud23_C"/>
</dbReference>
<dbReference type="GO" id="GO:0016435">
    <property type="term" value="F:rRNA (guanine) methyltransferase activity"/>
    <property type="evidence" value="ECO:0007669"/>
    <property type="project" value="InterPro"/>
</dbReference>